<keyword evidence="2" id="KW-1185">Reference proteome</keyword>
<organism evidence="1 2">
    <name type="scientific">Trifolium medium</name>
    <dbReference type="NCBI Taxonomy" id="97028"/>
    <lineage>
        <taxon>Eukaryota</taxon>
        <taxon>Viridiplantae</taxon>
        <taxon>Streptophyta</taxon>
        <taxon>Embryophyta</taxon>
        <taxon>Tracheophyta</taxon>
        <taxon>Spermatophyta</taxon>
        <taxon>Magnoliopsida</taxon>
        <taxon>eudicotyledons</taxon>
        <taxon>Gunneridae</taxon>
        <taxon>Pentapetalae</taxon>
        <taxon>rosids</taxon>
        <taxon>fabids</taxon>
        <taxon>Fabales</taxon>
        <taxon>Fabaceae</taxon>
        <taxon>Papilionoideae</taxon>
        <taxon>50 kb inversion clade</taxon>
        <taxon>NPAAA clade</taxon>
        <taxon>Hologalegina</taxon>
        <taxon>IRL clade</taxon>
        <taxon>Trifolieae</taxon>
        <taxon>Trifolium</taxon>
    </lineage>
</organism>
<name>A0A392V2D3_9FABA</name>
<dbReference type="EMBL" id="LXQA011018094">
    <property type="protein sequence ID" value="MCI81399.1"/>
    <property type="molecule type" value="Genomic_DNA"/>
</dbReference>
<sequence length="48" mass="5276">TLDVDPPSNLLDLAPYSPLSVPGRLPAQARRVTIFSPSEKTFHRQLAC</sequence>
<proteinExistence type="predicted"/>
<comment type="caution">
    <text evidence="1">The sequence shown here is derived from an EMBL/GenBank/DDBJ whole genome shotgun (WGS) entry which is preliminary data.</text>
</comment>
<accession>A0A392V2D3</accession>
<evidence type="ECO:0000313" key="2">
    <source>
        <dbReference type="Proteomes" id="UP000265520"/>
    </source>
</evidence>
<protein>
    <submittedName>
        <fullName evidence="1">Uncharacterized protein</fullName>
    </submittedName>
</protein>
<reference evidence="1 2" key="1">
    <citation type="journal article" date="2018" name="Front. Plant Sci.">
        <title>Red Clover (Trifolium pratense) and Zigzag Clover (T. medium) - A Picture of Genomic Similarities and Differences.</title>
        <authorList>
            <person name="Dluhosova J."/>
            <person name="Istvanek J."/>
            <person name="Nedelnik J."/>
            <person name="Repkova J."/>
        </authorList>
    </citation>
    <scope>NUCLEOTIDE SEQUENCE [LARGE SCALE GENOMIC DNA]</scope>
    <source>
        <strain evidence="2">cv. 10/8</strain>
        <tissue evidence="1">Leaf</tissue>
    </source>
</reference>
<evidence type="ECO:0000313" key="1">
    <source>
        <dbReference type="EMBL" id="MCI81399.1"/>
    </source>
</evidence>
<dbReference type="Proteomes" id="UP000265520">
    <property type="component" value="Unassembled WGS sequence"/>
</dbReference>
<feature type="non-terminal residue" evidence="1">
    <location>
        <position position="1"/>
    </location>
</feature>
<dbReference type="AlphaFoldDB" id="A0A392V2D3"/>